<sequence length="105" mass="12589">MKKKKHKLTFQLDFNFFLLGISSSENDYRLSWEMNEKLGISLRKGTDHVIKRKEIEQVFLVYTFYDEEVFLQYSLIANKSENGFLIEELRNIDYFLQIHGDLTDN</sequence>
<evidence type="ECO:0000313" key="1">
    <source>
        <dbReference type="EMBL" id="GAJ15089.1"/>
    </source>
</evidence>
<evidence type="ECO:0008006" key="2">
    <source>
        <dbReference type="Google" id="ProtNLM"/>
    </source>
</evidence>
<proteinExistence type="predicted"/>
<gene>
    <name evidence="1" type="ORF">S12H4_46250</name>
</gene>
<feature type="non-terminal residue" evidence="1">
    <location>
        <position position="105"/>
    </location>
</feature>
<dbReference type="AlphaFoldDB" id="X1UC70"/>
<dbReference type="EMBL" id="BARW01028677">
    <property type="protein sequence ID" value="GAJ15089.1"/>
    <property type="molecule type" value="Genomic_DNA"/>
</dbReference>
<dbReference type="NCBIfam" id="NF033205">
    <property type="entry name" value="IPExxxVDY"/>
    <property type="match status" value="1"/>
</dbReference>
<reference evidence="1" key="1">
    <citation type="journal article" date="2014" name="Front. Microbiol.">
        <title>High frequency of phylogenetically diverse reductive dehalogenase-homologous genes in deep subseafloor sedimentary metagenomes.</title>
        <authorList>
            <person name="Kawai M."/>
            <person name="Futagami T."/>
            <person name="Toyoda A."/>
            <person name="Takaki Y."/>
            <person name="Nishi S."/>
            <person name="Hori S."/>
            <person name="Arai W."/>
            <person name="Tsubouchi T."/>
            <person name="Morono Y."/>
            <person name="Uchiyama I."/>
            <person name="Ito T."/>
            <person name="Fujiyama A."/>
            <person name="Inagaki F."/>
            <person name="Takami H."/>
        </authorList>
    </citation>
    <scope>NUCLEOTIDE SEQUENCE</scope>
    <source>
        <strain evidence="1">Expedition CK06-06</strain>
    </source>
</reference>
<organism evidence="1">
    <name type="scientific">marine sediment metagenome</name>
    <dbReference type="NCBI Taxonomy" id="412755"/>
    <lineage>
        <taxon>unclassified sequences</taxon>
        <taxon>metagenomes</taxon>
        <taxon>ecological metagenomes</taxon>
    </lineage>
</organism>
<name>X1UC70_9ZZZZ</name>
<dbReference type="InterPro" id="IPR047690">
    <property type="entry name" value="IPExxxVDY_fam"/>
</dbReference>
<accession>X1UC70</accession>
<comment type="caution">
    <text evidence="1">The sequence shown here is derived from an EMBL/GenBank/DDBJ whole genome shotgun (WGS) entry which is preliminary data.</text>
</comment>
<protein>
    <recommendedName>
        <fullName evidence="2">IPExxxVDY family protein</fullName>
    </recommendedName>
</protein>